<gene>
    <name evidence="1" type="ordered locus">Vapar_2479</name>
</gene>
<dbReference type="AlphaFoldDB" id="C5CJQ2"/>
<organism evidence="1">
    <name type="scientific">Variovorax paradoxus (strain S110)</name>
    <dbReference type="NCBI Taxonomy" id="543728"/>
    <lineage>
        <taxon>Bacteria</taxon>
        <taxon>Pseudomonadati</taxon>
        <taxon>Pseudomonadota</taxon>
        <taxon>Betaproteobacteria</taxon>
        <taxon>Burkholderiales</taxon>
        <taxon>Comamonadaceae</taxon>
        <taxon>Variovorax</taxon>
    </lineage>
</organism>
<protein>
    <submittedName>
        <fullName evidence="1">Phage protein, HK97 gp10 family</fullName>
    </submittedName>
</protein>
<dbReference type="NCBIfam" id="TIGR01725">
    <property type="entry name" value="phge_HK97_gp10"/>
    <property type="match status" value="1"/>
</dbReference>
<accession>C5CJQ2</accession>
<sequence>MASSVTVKVEGLRQLGDRMKTLSEDVNKRISRAATAAGAAVIKKAAQDLVPVKTGALKKGIVVKRIPKSETGLTSEHIVTVSSREMKKYVAKSRAAVVELQGPIAPTTVNGKTYRAKKLLGRKESYTSLGDFFYAHFVEYGTSKMAAKPFLRPAYDQNKGKAVEAIKDRIAKRLTKAGV</sequence>
<dbReference type="EMBL" id="CP001635">
    <property type="protein sequence ID" value="ACS19105.1"/>
    <property type="molecule type" value="Genomic_DNA"/>
</dbReference>
<dbReference type="OrthoDB" id="8613246at2"/>
<dbReference type="Pfam" id="PF04883">
    <property type="entry name" value="HK97-gp10_like"/>
    <property type="match status" value="1"/>
</dbReference>
<dbReference type="HOGENOM" id="CLU_127674_5_1_4"/>
<dbReference type="InterPro" id="IPR010064">
    <property type="entry name" value="HK97-gp10_tail"/>
</dbReference>
<dbReference type="KEGG" id="vap:Vapar_2479"/>
<evidence type="ECO:0000313" key="1">
    <source>
        <dbReference type="EMBL" id="ACS19105.1"/>
    </source>
</evidence>
<reference evidence="1" key="1">
    <citation type="submission" date="2009-06" db="EMBL/GenBank/DDBJ databases">
        <title>Complete sequence of chromosome 1 of Variovorax paradoxus S110.</title>
        <authorList>
            <consortium name="US DOE Joint Genome Institute"/>
            <person name="Lucas S."/>
            <person name="Copeland A."/>
            <person name="Lapidus A."/>
            <person name="Glavina del Rio T."/>
            <person name="Tice H."/>
            <person name="Bruce D."/>
            <person name="Goodwin L."/>
            <person name="Pitluck S."/>
            <person name="Chertkov O."/>
            <person name="Brettin T."/>
            <person name="Detter J.C."/>
            <person name="Han C."/>
            <person name="Larimer F."/>
            <person name="Land M."/>
            <person name="Hauser L."/>
            <person name="Kyrpides N."/>
            <person name="Ovchinnikova G."/>
            <person name="Orwin P."/>
            <person name="Leadbetter J.R."/>
            <person name="Spain J.C."/>
            <person name="Han J.I."/>
        </authorList>
    </citation>
    <scope>NUCLEOTIDE SEQUENCE</scope>
    <source>
        <strain evidence="1">S110</strain>
    </source>
</reference>
<dbReference type="STRING" id="543728.Vapar_2479"/>
<dbReference type="eggNOG" id="ENOG5033GVG">
    <property type="taxonomic scope" value="Bacteria"/>
</dbReference>
<proteinExistence type="predicted"/>
<name>C5CJQ2_VARPS</name>